<accession>A0A481ZFG8</accession>
<name>A0A481ZFG8_9VIRU</name>
<reference evidence="2" key="1">
    <citation type="journal article" date="2019" name="MBio">
        <title>Virus Genomes from Deep Sea Sediments Expand the Ocean Megavirome and Support Independent Origins of Viral Gigantism.</title>
        <authorList>
            <person name="Backstrom D."/>
            <person name="Yutin N."/>
            <person name="Jorgensen S.L."/>
            <person name="Dharamshi J."/>
            <person name="Homa F."/>
            <person name="Zaremba-Niedwiedzka K."/>
            <person name="Spang A."/>
            <person name="Wolf Y.I."/>
            <person name="Koonin E.V."/>
            <person name="Ettema T.J."/>
        </authorList>
    </citation>
    <scope>NUCLEOTIDE SEQUENCE</scope>
</reference>
<sequence>MNIIITIIIPTITDTIMILLVVQNPSSVVVLSRFAKTVAQSAGSKTPGTFDDTRHTESGPHEFSRFALTNRPGGKLTSDTTHLHGLAAVHPVHSCENVTLPIDDAVA</sequence>
<gene>
    <name evidence="2" type="ORF">LCPAC404_03230</name>
</gene>
<protein>
    <submittedName>
        <fullName evidence="2">Uncharacterized protein</fullName>
    </submittedName>
</protein>
<dbReference type="EMBL" id="MK500600">
    <property type="protein sequence ID" value="QBK93619.1"/>
    <property type="molecule type" value="Genomic_DNA"/>
</dbReference>
<evidence type="ECO:0000313" key="2">
    <source>
        <dbReference type="EMBL" id="QBK93619.1"/>
    </source>
</evidence>
<proteinExistence type="predicted"/>
<organism evidence="2">
    <name type="scientific">Pithovirus LCPAC404</name>
    <dbReference type="NCBI Taxonomy" id="2506597"/>
    <lineage>
        <taxon>Viruses</taxon>
        <taxon>Pithoviruses</taxon>
    </lineage>
</organism>
<evidence type="ECO:0000256" key="1">
    <source>
        <dbReference type="SAM" id="MobiDB-lite"/>
    </source>
</evidence>
<feature type="compositionally biased region" description="Basic and acidic residues" evidence="1">
    <location>
        <begin position="51"/>
        <end position="62"/>
    </location>
</feature>
<feature type="region of interest" description="Disordered" evidence="1">
    <location>
        <begin position="42"/>
        <end position="62"/>
    </location>
</feature>